<dbReference type="Gene3D" id="3.30.420.10">
    <property type="entry name" value="Ribonuclease H-like superfamily/Ribonuclease H"/>
    <property type="match status" value="2"/>
</dbReference>
<dbReference type="EMBL" id="PZKC01000006">
    <property type="protein sequence ID" value="PTD96420.1"/>
    <property type="molecule type" value="Genomic_DNA"/>
</dbReference>
<dbReference type="InterPro" id="IPR013520">
    <property type="entry name" value="Ribonucl_H"/>
</dbReference>
<dbReference type="GO" id="GO:0006259">
    <property type="term" value="P:DNA metabolic process"/>
    <property type="evidence" value="ECO:0007669"/>
    <property type="project" value="UniProtKB-ARBA"/>
</dbReference>
<gene>
    <name evidence="2" type="ORF">C8261_08890</name>
</gene>
<comment type="caution">
    <text evidence="2">The sequence shown here is derived from an EMBL/GenBank/DDBJ whole genome shotgun (WGS) entry which is preliminary data.</text>
</comment>
<proteinExistence type="predicted"/>
<organism evidence="2 3">
    <name type="scientific">Pseudothauera lacus</name>
    <dbReference type="NCBI Taxonomy" id="2136175"/>
    <lineage>
        <taxon>Bacteria</taxon>
        <taxon>Pseudomonadati</taxon>
        <taxon>Pseudomonadota</taxon>
        <taxon>Betaproteobacteria</taxon>
        <taxon>Rhodocyclales</taxon>
        <taxon>Zoogloeaceae</taxon>
        <taxon>Pseudothauera</taxon>
    </lineage>
</organism>
<keyword evidence="2" id="KW-0540">Nuclease</keyword>
<dbReference type="RefSeq" id="WP_107493328.1">
    <property type="nucleotide sequence ID" value="NZ_PZKC01000006.1"/>
</dbReference>
<evidence type="ECO:0000313" key="3">
    <source>
        <dbReference type="Proteomes" id="UP000241193"/>
    </source>
</evidence>
<name>A0A2T4IF58_9RHOO</name>
<reference evidence="2 3" key="2">
    <citation type="submission" date="2018-04" db="EMBL/GenBank/DDBJ databases">
        <title>Thauera lacus sp. nov., isolated from an saline lake in Inner Mongolia, China.</title>
        <authorList>
            <person name="Liang Q.-Y."/>
        </authorList>
    </citation>
    <scope>NUCLEOTIDE SEQUENCE [LARGE SCALE GENOMIC DNA]</scope>
    <source>
        <strain evidence="2 3">D20</strain>
    </source>
</reference>
<dbReference type="Proteomes" id="UP000241193">
    <property type="component" value="Unassembled WGS sequence"/>
</dbReference>
<reference evidence="2 3" key="1">
    <citation type="submission" date="2018-03" db="EMBL/GenBank/DDBJ databases">
        <authorList>
            <person name="Keele B.F."/>
        </authorList>
    </citation>
    <scope>NUCLEOTIDE SEQUENCE [LARGE SCALE GENOMIC DNA]</scope>
    <source>
        <strain evidence="2 3">D20</strain>
    </source>
</reference>
<keyword evidence="2" id="KW-0269">Exonuclease</keyword>
<dbReference type="InterPro" id="IPR012337">
    <property type="entry name" value="RNaseH-like_sf"/>
</dbReference>
<evidence type="ECO:0000259" key="1">
    <source>
        <dbReference type="SMART" id="SM00479"/>
    </source>
</evidence>
<dbReference type="GO" id="GO:0003676">
    <property type="term" value="F:nucleic acid binding"/>
    <property type="evidence" value="ECO:0007669"/>
    <property type="project" value="InterPro"/>
</dbReference>
<keyword evidence="3" id="KW-1185">Reference proteome</keyword>
<evidence type="ECO:0000313" key="2">
    <source>
        <dbReference type="EMBL" id="PTD96420.1"/>
    </source>
</evidence>
<feature type="domain" description="Exonuclease" evidence="1">
    <location>
        <begin position="40"/>
        <end position="187"/>
    </location>
</feature>
<accession>A0A2T4IF58</accession>
<dbReference type="CDD" id="cd06127">
    <property type="entry name" value="DEDDh"/>
    <property type="match status" value="1"/>
</dbReference>
<dbReference type="SMART" id="SM00479">
    <property type="entry name" value="EXOIII"/>
    <property type="match status" value="1"/>
</dbReference>
<dbReference type="AlphaFoldDB" id="A0A2T4IF58"/>
<protein>
    <submittedName>
        <fullName evidence="2">3'-5' exonuclease</fullName>
    </submittedName>
</protein>
<keyword evidence="2" id="KW-0378">Hydrolase</keyword>
<dbReference type="SUPFAM" id="SSF53098">
    <property type="entry name" value="Ribonuclease H-like"/>
    <property type="match status" value="1"/>
</dbReference>
<dbReference type="GO" id="GO:0004527">
    <property type="term" value="F:exonuclease activity"/>
    <property type="evidence" value="ECO:0007669"/>
    <property type="project" value="UniProtKB-KW"/>
</dbReference>
<dbReference type="InterPro" id="IPR036397">
    <property type="entry name" value="RNaseH_sf"/>
</dbReference>
<sequence>MSTWLNRLRPGRDQPGQRAALQRWQALPAAELGRAHFDTRYVVINTEATGLDPERDRLLAVAAIAIDGGLIRAQESYYASLADDPGAALAGLLEFAGKAPLVVFGAGFNRRLLERAWQTHLGGVPETIWLDLFWLLPAVFRPGLDGPTRLAQWMKIFDIETFQRHHALGDAWAIAQLLLALLARAPRLGAGTARALADLERSRRQFTTPA</sequence>
<dbReference type="OrthoDB" id="5497329at2"/>